<accession>A0A4S8VLF6</accession>
<dbReference type="InterPro" id="IPR038883">
    <property type="entry name" value="AN11006-like"/>
</dbReference>
<name>A0A4S8VLF6_AURPU</name>
<dbReference type="AlphaFoldDB" id="A0A4S8VLF6"/>
<evidence type="ECO:0000313" key="1">
    <source>
        <dbReference type="EMBL" id="THW12897.1"/>
    </source>
</evidence>
<gene>
    <name evidence="1" type="ORF">D6D24_06331</name>
</gene>
<dbReference type="EMBL" id="QZAJ01000258">
    <property type="protein sequence ID" value="THW12897.1"/>
    <property type="molecule type" value="Genomic_DNA"/>
</dbReference>
<dbReference type="PANTHER" id="PTHR42085:SF7">
    <property type="entry name" value="F-BOX DOMAIN-CONTAINING PROTEIN"/>
    <property type="match status" value="1"/>
</dbReference>
<dbReference type="PANTHER" id="PTHR42085">
    <property type="entry name" value="F-BOX DOMAIN-CONTAINING PROTEIN"/>
    <property type="match status" value="1"/>
</dbReference>
<proteinExistence type="predicted"/>
<dbReference type="Proteomes" id="UP000308014">
    <property type="component" value="Unassembled WGS sequence"/>
</dbReference>
<sequence>MAGIVTCAQGIASYFQQITRASRPIENSKMSTSTPTTDMYGLLARLPNELHQDIQTRVMVPSPIWAQLDPSKDPSIAPQNGSSPFLALPCEMRRQILSYLLPSKDKIIEPSQSSTNLEADTLSFTAARQRIDFKPDLRVGDALVLNKKIASEILIMLYEERTFAINIHEGILDGGVEFLDSGLQQLQYREHFTQVRFKRFEGPEDPYGFSRIKRLLIRIYPAKEEATEKKTSRHDVMHTHFMLRALVQLLQRDPSFGLNYLQIRFIEPRRTPWRPHPWQNSTNSLPRSSSIHGVSNVEVIMRALLELRKIHTIACVLPIGLYKDSNLKEFVEHFKGVITGNIEPNTMDHYLALQIEGARDMLDGWIQSILFPATKVTPENH</sequence>
<comment type="caution">
    <text evidence="1">The sequence shown here is derived from an EMBL/GenBank/DDBJ whole genome shotgun (WGS) entry which is preliminary data.</text>
</comment>
<reference evidence="1 2" key="1">
    <citation type="submission" date="2018-10" db="EMBL/GenBank/DDBJ databases">
        <title>Fifty Aureobasidium pullulans genomes reveal a recombining polyextremotolerant generalist.</title>
        <authorList>
            <person name="Gostincar C."/>
            <person name="Turk M."/>
            <person name="Zajc J."/>
            <person name="Gunde-Cimerman N."/>
        </authorList>
    </citation>
    <scope>NUCLEOTIDE SEQUENCE [LARGE SCALE GENOMIC DNA]</scope>
    <source>
        <strain evidence="1 2">EXF-11318</strain>
    </source>
</reference>
<protein>
    <submittedName>
        <fullName evidence="1">Uncharacterized protein</fullName>
    </submittedName>
</protein>
<organism evidence="1 2">
    <name type="scientific">Aureobasidium pullulans</name>
    <name type="common">Black yeast</name>
    <name type="synonym">Pullularia pullulans</name>
    <dbReference type="NCBI Taxonomy" id="5580"/>
    <lineage>
        <taxon>Eukaryota</taxon>
        <taxon>Fungi</taxon>
        <taxon>Dikarya</taxon>
        <taxon>Ascomycota</taxon>
        <taxon>Pezizomycotina</taxon>
        <taxon>Dothideomycetes</taxon>
        <taxon>Dothideomycetidae</taxon>
        <taxon>Dothideales</taxon>
        <taxon>Saccotheciaceae</taxon>
        <taxon>Aureobasidium</taxon>
    </lineage>
</organism>
<evidence type="ECO:0000313" key="2">
    <source>
        <dbReference type="Proteomes" id="UP000308014"/>
    </source>
</evidence>